<dbReference type="AlphaFoldDB" id="A0A438JV67"/>
<accession>A0A438JV67</accession>
<comment type="caution">
    <text evidence="1">The sequence shown here is derived from an EMBL/GenBank/DDBJ whole genome shotgun (WGS) entry which is preliminary data.</text>
</comment>
<name>A0A438JV67_VITVI</name>
<evidence type="ECO:0000313" key="1">
    <source>
        <dbReference type="EMBL" id="RVX12866.1"/>
    </source>
</evidence>
<protein>
    <submittedName>
        <fullName evidence="1">Uncharacterized protein</fullName>
    </submittedName>
</protein>
<organism evidence="1 2">
    <name type="scientific">Vitis vinifera</name>
    <name type="common">Grape</name>
    <dbReference type="NCBI Taxonomy" id="29760"/>
    <lineage>
        <taxon>Eukaryota</taxon>
        <taxon>Viridiplantae</taxon>
        <taxon>Streptophyta</taxon>
        <taxon>Embryophyta</taxon>
        <taxon>Tracheophyta</taxon>
        <taxon>Spermatophyta</taxon>
        <taxon>Magnoliopsida</taxon>
        <taxon>eudicotyledons</taxon>
        <taxon>Gunneridae</taxon>
        <taxon>Pentapetalae</taxon>
        <taxon>rosids</taxon>
        <taxon>Vitales</taxon>
        <taxon>Vitaceae</taxon>
        <taxon>Viteae</taxon>
        <taxon>Vitis</taxon>
    </lineage>
</organism>
<sequence>MMLYPSHFVGNKRFHKVAMEEVKLVSNPIKLSFASVVVGEGSRKQGYEPMGRWARAVVYKPSPAVASVSRIAIGRAFAKVVGMKGVIGITSTSENQGIFFVESTDLTIYLHEKRFILVSEKIKVKLGGLQEDRRAERLPCFKPCGGCWEKVEDNCIPCHAS</sequence>
<gene>
    <name evidence="1" type="ORF">CK203_009722</name>
</gene>
<dbReference type="Proteomes" id="UP000288805">
    <property type="component" value="Unassembled WGS sequence"/>
</dbReference>
<evidence type="ECO:0000313" key="2">
    <source>
        <dbReference type="Proteomes" id="UP000288805"/>
    </source>
</evidence>
<proteinExistence type="predicted"/>
<reference evidence="1 2" key="1">
    <citation type="journal article" date="2018" name="PLoS Genet.">
        <title>Population sequencing reveals clonal diversity and ancestral inbreeding in the grapevine cultivar Chardonnay.</title>
        <authorList>
            <person name="Roach M.J."/>
            <person name="Johnson D.L."/>
            <person name="Bohlmann J."/>
            <person name="van Vuuren H.J."/>
            <person name="Jones S.J."/>
            <person name="Pretorius I.S."/>
            <person name="Schmidt S.A."/>
            <person name="Borneman A.R."/>
        </authorList>
    </citation>
    <scope>NUCLEOTIDE SEQUENCE [LARGE SCALE GENOMIC DNA]</scope>
    <source>
        <strain evidence="2">cv. Chardonnay</strain>
        <tissue evidence="1">Leaf</tissue>
    </source>
</reference>
<dbReference type="EMBL" id="QGNW01000026">
    <property type="protein sequence ID" value="RVX12866.1"/>
    <property type="molecule type" value="Genomic_DNA"/>
</dbReference>